<protein>
    <recommendedName>
        <fullName evidence="4">Concanavalin A-like lectin/glucanase</fullName>
    </recommendedName>
</protein>
<evidence type="ECO:0008006" key="4">
    <source>
        <dbReference type="Google" id="ProtNLM"/>
    </source>
</evidence>
<gene>
    <name evidence="2" type="ORF">CC80DRAFT_548274</name>
</gene>
<proteinExistence type="predicted"/>
<dbReference type="OrthoDB" id="3769880at2759"/>
<reference evidence="2" key="1">
    <citation type="journal article" date="2020" name="Stud. Mycol.">
        <title>101 Dothideomycetes genomes: a test case for predicting lifestyles and emergence of pathogens.</title>
        <authorList>
            <person name="Haridas S."/>
            <person name="Albert R."/>
            <person name="Binder M."/>
            <person name="Bloem J."/>
            <person name="Labutti K."/>
            <person name="Salamov A."/>
            <person name="Andreopoulos B."/>
            <person name="Baker S."/>
            <person name="Barry K."/>
            <person name="Bills G."/>
            <person name="Bluhm B."/>
            <person name="Cannon C."/>
            <person name="Castanera R."/>
            <person name="Culley D."/>
            <person name="Daum C."/>
            <person name="Ezra D."/>
            <person name="Gonzalez J."/>
            <person name="Henrissat B."/>
            <person name="Kuo A."/>
            <person name="Liang C."/>
            <person name="Lipzen A."/>
            <person name="Lutzoni F."/>
            <person name="Magnuson J."/>
            <person name="Mondo S."/>
            <person name="Nolan M."/>
            <person name="Ohm R."/>
            <person name="Pangilinan J."/>
            <person name="Park H.-J."/>
            <person name="Ramirez L."/>
            <person name="Alfaro M."/>
            <person name="Sun H."/>
            <person name="Tritt A."/>
            <person name="Yoshinaga Y."/>
            <person name="Zwiers L.-H."/>
            <person name="Turgeon B."/>
            <person name="Goodwin S."/>
            <person name="Spatafora J."/>
            <person name="Crous P."/>
            <person name="Grigoriev I."/>
        </authorList>
    </citation>
    <scope>NUCLEOTIDE SEQUENCE</scope>
    <source>
        <strain evidence="2">CBS 675.92</strain>
    </source>
</reference>
<dbReference type="Proteomes" id="UP000800035">
    <property type="component" value="Unassembled WGS sequence"/>
</dbReference>
<dbReference type="Gene3D" id="2.60.120.260">
    <property type="entry name" value="Galactose-binding domain-like"/>
    <property type="match status" value="1"/>
</dbReference>
<dbReference type="EMBL" id="ML976991">
    <property type="protein sequence ID" value="KAF1956780.1"/>
    <property type="molecule type" value="Genomic_DNA"/>
</dbReference>
<keyword evidence="3" id="KW-1185">Reference proteome</keyword>
<evidence type="ECO:0000256" key="1">
    <source>
        <dbReference type="SAM" id="SignalP"/>
    </source>
</evidence>
<evidence type="ECO:0000313" key="2">
    <source>
        <dbReference type="EMBL" id="KAF1956780.1"/>
    </source>
</evidence>
<dbReference type="AlphaFoldDB" id="A0A6A5TXI0"/>
<evidence type="ECO:0000313" key="3">
    <source>
        <dbReference type="Proteomes" id="UP000800035"/>
    </source>
</evidence>
<keyword evidence="1" id="KW-0732">Signal</keyword>
<sequence length="253" mass="26819">MHPTLPTLILSTILITTAPHTSALALNTLQTMPTTHYNHASPPASPNLHLPRAPCTPTNLLQNPAFESGAIAPWAVYATGSWAQRGISKEAPHDGTYGFYAVSNSTNASTLSLTQYNIGTRDIVSGGRLRVSMWCYVGGGMGAQSKATFTVFLDERVVGERVLQSRGEGGVWSEMRADLSSGGEGGMITVTVVADAGGVMGEEVGVGVDDLWVLKAKWGGQCIMVSIDVLSNAFTVTEDSRLVPKGLPQLIFR</sequence>
<feature type="chain" id="PRO_5025349197" description="Concanavalin A-like lectin/glucanase" evidence="1">
    <location>
        <begin position="24"/>
        <end position="253"/>
    </location>
</feature>
<accession>A0A6A5TXI0</accession>
<organism evidence="2 3">
    <name type="scientific">Byssothecium circinans</name>
    <dbReference type="NCBI Taxonomy" id="147558"/>
    <lineage>
        <taxon>Eukaryota</taxon>
        <taxon>Fungi</taxon>
        <taxon>Dikarya</taxon>
        <taxon>Ascomycota</taxon>
        <taxon>Pezizomycotina</taxon>
        <taxon>Dothideomycetes</taxon>
        <taxon>Pleosporomycetidae</taxon>
        <taxon>Pleosporales</taxon>
        <taxon>Massarineae</taxon>
        <taxon>Massarinaceae</taxon>
        <taxon>Byssothecium</taxon>
    </lineage>
</organism>
<name>A0A6A5TXI0_9PLEO</name>
<feature type="signal peptide" evidence="1">
    <location>
        <begin position="1"/>
        <end position="23"/>
    </location>
</feature>